<evidence type="ECO:0000256" key="1">
    <source>
        <dbReference type="ARBA" id="ARBA00022598"/>
    </source>
</evidence>
<dbReference type="SUPFAM" id="SSF53623">
    <property type="entry name" value="MurD-like peptide ligases, catalytic domain"/>
    <property type="match status" value="1"/>
</dbReference>
<dbReference type="InterPro" id="IPR051046">
    <property type="entry name" value="MurCDEF_CellWall_CoF430Synth"/>
</dbReference>
<dbReference type="PANTHER" id="PTHR43024">
    <property type="entry name" value="UDP-N-ACETYLMURAMOYL-TRIPEPTIDE--D-ALANYL-D-ALANINE LIGASE"/>
    <property type="match status" value="1"/>
</dbReference>
<evidence type="ECO:0000256" key="4">
    <source>
        <dbReference type="SAM" id="Phobius"/>
    </source>
</evidence>
<gene>
    <name evidence="7" type="ORF">A2867_00280</name>
</gene>
<dbReference type="Gene3D" id="3.90.190.20">
    <property type="entry name" value="Mur ligase, C-terminal domain"/>
    <property type="match status" value="1"/>
</dbReference>
<dbReference type="InterPro" id="IPR013221">
    <property type="entry name" value="Mur_ligase_cen"/>
</dbReference>
<evidence type="ECO:0008006" key="9">
    <source>
        <dbReference type="Google" id="ProtNLM"/>
    </source>
</evidence>
<dbReference type="InterPro" id="IPR036565">
    <property type="entry name" value="Mur-like_cat_sf"/>
</dbReference>
<dbReference type="AlphaFoldDB" id="A0A1F5JLQ2"/>
<protein>
    <recommendedName>
        <fullName evidence="9">UDP-N-acetylmuramoyl-tripeptide--D-alanyl-D-alanine ligase</fullName>
    </recommendedName>
</protein>
<keyword evidence="1" id="KW-0436">Ligase</keyword>
<feature type="transmembrane region" description="Helical" evidence="4">
    <location>
        <begin position="79"/>
        <end position="104"/>
    </location>
</feature>
<evidence type="ECO:0000259" key="6">
    <source>
        <dbReference type="Pfam" id="PF08245"/>
    </source>
</evidence>
<name>A0A1F5JLQ2_9BACT</name>
<proteinExistence type="predicted"/>
<keyword evidence="4" id="KW-1133">Transmembrane helix</keyword>
<reference evidence="7 8" key="1">
    <citation type="journal article" date="2016" name="Nat. Commun.">
        <title>Thousands of microbial genomes shed light on interconnected biogeochemical processes in an aquifer system.</title>
        <authorList>
            <person name="Anantharaman K."/>
            <person name="Brown C.T."/>
            <person name="Hug L.A."/>
            <person name="Sharon I."/>
            <person name="Castelle C.J."/>
            <person name="Probst A.J."/>
            <person name="Thomas B.C."/>
            <person name="Singh A."/>
            <person name="Wilkins M.J."/>
            <person name="Karaoz U."/>
            <person name="Brodie E.L."/>
            <person name="Williams K.H."/>
            <person name="Hubbard S.S."/>
            <person name="Banfield J.F."/>
        </authorList>
    </citation>
    <scope>NUCLEOTIDE SEQUENCE [LARGE SCALE GENOMIC DNA]</scope>
</reference>
<evidence type="ECO:0000313" key="7">
    <source>
        <dbReference type="EMBL" id="OGE29584.1"/>
    </source>
</evidence>
<evidence type="ECO:0000259" key="5">
    <source>
        <dbReference type="Pfam" id="PF02875"/>
    </source>
</evidence>
<accession>A0A1F5JLQ2</accession>
<dbReference type="EMBL" id="MFCP01000004">
    <property type="protein sequence ID" value="OGE29584.1"/>
    <property type="molecule type" value="Genomic_DNA"/>
</dbReference>
<dbReference type="Gene3D" id="3.40.1190.10">
    <property type="entry name" value="Mur-like, catalytic domain"/>
    <property type="match status" value="1"/>
</dbReference>
<evidence type="ECO:0000256" key="3">
    <source>
        <dbReference type="ARBA" id="ARBA00022840"/>
    </source>
</evidence>
<comment type="caution">
    <text evidence="7">The sequence shown here is derived from an EMBL/GenBank/DDBJ whole genome shotgun (WGS) entry which is preliminary data.</text>
</comment>
<keyword evidence="4" id="KW-0472">Membrane</keyword>
<organism evidence="7 8">
    <name type="scientific">Candidatus Daviesbacteria bacterium RIFCSPHIGHO2_01_FULL_40_11</name>
    <dbReference type="NCBI Taxonomy" id="1797762"/>
    <lineage>
        <taxon>Bacteria</taxon>
        <taxon>Candidatus Daviesiibacteriota</taxon>
    </lineage>
</organism>
<dbReference type="Proteomes" id="UP000177555">
    <property type="component" value="Unassembled WGS sequence"/>
</dbReference>
<keyword evidence="2" id="KW-0547">Nucleotide-binding</keyword>
<feature type="transmembrane region" description="Helical" evidence="4">
    <location>
        <begin position="15"/>
        <end position="33"/>
    </location>
</feature>
<dbReference type="GO" id="GO:0005524">
    <property type="term" value="F:ATP binding"/>
    <property type="evidence" value="ECO:0007669"/>
    <property type="project" value="UniProtKB-KW"/>
</dbReference>
<evidence type="ECO:0000256" key="2">
    <source>
        <dbReference type="ARBA" id="ARBA00022741"/>
    </source>
</evidence>
<keyword evidence="3" id="KW-0067">ATP-binding</keyword>
<dbReference type="SUPFAM" id="SSF53244">
    <property type="entry name" value="MurD-like peptide ligases, peptide-binding domain"/>
    <property type="match status" value="1"/>
</dbReference>
<dbReference type="Pfam" id="PF08245">
    <property type="entry name" value="Mur_ligase_M"/>
    <property type="match status" value="1"/>
</dbReference>
<feature type="domain" description="Mur ligase central" evidence="6">
    <location>
        <begin position="134"/>
        <end position="320"/>
    </location>
</feature>
<dbReference type="InterPro" id="IPR036615">
    <property type="entry name" value="Mur_ligase_C_dom_sf"/>
</dbReference>
<keyword evidence="4" id="KW-0812">Transmembrane</keyword>
<feature type="transmembrane region" description="Helical" evidence="4">
    <location>
        <begin position="53"/>
        <end position="73"/>
    </location>
</feature>
<feature type="domain" description="Mur ligase C-terminal" evidence="5">
    <location>
        <begin position="342"/>
        <end position="458"/>
    </location>
</feature>
<dbReference type="Pfam" id="PF02875">
    <property type="entry name" value="Mur_ligase_C"/>
    <property type="match status" value="1"/>
</dbReference>
<dbReference type="PANTHER" id="PTHR43024:SF1">
    <property type="entry name" value="UDP-N-ACETYLMURAMOYL-TRIPEPTIDE--D-ALANYL-D-ALANINE LIGASE"/>
    <property type="match status" value="1"/>
</dbReference>
<sequence>MSKILSKIFPILDHLYIYQLLEYNWGEFLVWFLKNPFKRALQKKHKLEWTQKVKLLALVSITLLILDSTVTSYTLSGGVLWSLILLPIKTLYFPLFLIVAQILISPLELYQKEKILIKAAEKLSKLPNLKVVAITGSFGKTSTKDILYTFLWKKYYVVKTPKSFNTSLGIAQTILEDIKENTEVFICEVGAYKIGEIKKIASLIKPTIGIITAIAPQHLQKFGSLENIAKAKFELPQSLEERGVVILNSNYQKIKELASTVSAKAYLYGTEGDPFYATNIKSGVEGTSFTIHTPKGEADIHIPLIGEHHVQNFLAAAAAALQLGLKLADIKERAKLLLPTPHRMEIRRMGNMILIDNSYNTNPISAESSLNLLASFKDSRKIVITPGFVELGKEAAGENQNFGNNIACIADELIIVGGNAKKDLLKGIKQVWQDAEEKVHFVNSTQEGIDLAYQLAKELTEWIARYDTEVVILLENDLPDQYS</sequence>
<dbReference type="GO" id="GO:0016881">
    <property type="term" value="F:acid-amino acid ligase activity"/>
    <property type="evidence" value="ECO:0007669"/>
    <property type="project" value="InterPro"/>
</dbReference>
<dbReference type="InterPro" id="IPR004101">
    <property type="entry name" value="Mur_ligase_C"/>
</dbReference>
<evidence type="ECO:0000313" key="8">
    <source>
        <dbReference type="Proteomes" id="UP000177555"/>
    </source>
</evidence>